<evidence type="ECO:0000256" key="1">
    <source>
        <dbReference type="ARBA" id="ARBA00023122"/>
    </source>
</evidence>
<dbReference type="InterPro" id="IPR046342">
    <property type="entry name" value="CBS_dom_sf"/>
</dbReference>
<dbReference type="RefSeq" id="WP_203165285.1">
    <property type="nucleotide sequence ID" value="NZ_JAEVLS010000001.1"/>
</dbReference>
<dbReference type="InterPro" id="IPR051257">
    <property type="entry name" value="Diverse_CBS-Domain"/>
</dbReference>
<protein>
    <submittedName>
        <fullName evidence="4">CBS domain-containing protein</fullName>
    </submittedName>
</protein>
<evidence type="ECO:0000256" key="2">
    <source>
        <dbReference type="PROSITE-ProRule" id="PRU00703"/>
    </source>
</evidence>
<evidence type="ECO:0000259" key="3">
    <source>
        <dbReference type="PROSITE" id="PS51371"/>
    </source>
</evidence>
<dbReference type="PANTHER" id="PTHR43080">
    <property type="entry name" value="CBS DOMAIN-CONTAINING PROTEIN CBSX3, MITOCHONDRIAL"/>
    <property type="match status" value="1"/>
</dbReference>
<gene>
    <name evidence="4" type="ORF">JM946_01040</name>
</gene>
<dbReference type="SMART" id="SM00116">
    <property type="entry name" value="CBS"/>
    <property type="match status" value="2"/>
</dbReference>
<dbReference type="Pfam" id="PF00571">
    <property type="entry name" value="CBS"/>
    <property type="match status" value="2"/>
</dbReference>
<dbReference type="EMBL" id="JAEVLS010000001">
    <property type="protein sequence ID" value="MBM0103303.1"/>
    <property type="molecule type" value="Genomic_DNA"/>
</dbReference>
<reference evidence="4 5" key="1">
    <citation type="journal article" date="2021" name="Int. J. Syst. Evol. Microbiol.">
        <title>Steroidobacter gossypii sp. nov., isolated from soil of cotton cropping field.</title>
        <authorList>
            <person name="Huang R."/>
            <person name="Yang S."/>
            <person name="Zhen C."/>
            <person name="Liu W."/>
        </authorList>
    </citation>
    <scope>NUCLEOTIDE SEQUENCE [LARGE SCALE GENOMIC DNA]</scope>
    <source>
        <strain evidence="4 5">S1-65</strain>
    </source>
</reference>
<proteinExistence type="predicted"/>
<organism evidence="4 5">
    <name type="scientific">Steroidobacter gossypii</name>
    <dbReference type="NCBI Taxonomy" id="2805490"/>
    <lineage>
        <taxon>Bacteria</taxon>
        <taxon>Pseudomonadati</taxon>
        <taxon>Pseudomonadota</taxon>
        <taxon>Gammaproteobacteria</taxon>
        <taxon>Steroidobacterales</taxon>
        <taxon>Steroidobacteraceae</taxon>
        <taxon>Steroidobacter</taxon>
    </lineage>
</organism>
<evidence type="ECO:0000313" key="5">
    <source>
        <dbReference type="Proteomes" id="UP000661077"/>
    </source>
</evidence>
<keyword evidence="1 2" id="KW-0129">CBS domain</keyword>
<dbReference type="PANTHER" id="PTHR43080:SF2">
    <property type="entry name" value="CBS DOMAIN-CONTAINING PROTEIN"/>
    <property type="match status" value="1"/>
</dbReference>
<name>A0ABS1WQQ7_9GAMM</name>
<dbReference type="SUPFAM" id="SSF54631">
    <property type="entry name" value="CBS-domain pair"/>
    <property type="match status" value="1"/>
</dbReference>
<dbReference type="PROSITE" id="PS51371">
    <property type="entry name" value="CBS"/>
    <property type="match status" value="2"/>
</dbReference>
<feature type="domain" description="CBS" evidence="3">
    <location>
        <begin position="76"/>
        <end position="133"/>
    </location>
</feature>
<dbReference type="Proteomes" id="UP000661077">
    <property type="component" value="Unassembled WGS sequence"/>
</dbReference>
<feature type="domain" description="CBS" evidence="3">
    <location>
        <begin position="7"/>
        <end position="67"/>
    </location>
</feature>
<evidence type="ECO:0000313" key="4">
    <source>
        <dbReference type="EMBL" id="MBM0103303.1"/>
    </source>
</evidence>
<comment type="caution">
    <text evidence="4">The sequence shown here is derived from an EMBL/GenBank/DDBJ whole genome shotgun (WGS) entry which is preliminary data.</text>
</comment>
<dbReference type="InterPro" id="IPR000644">
    <property type="entry name" value="CBS_dom"/>
</dbReference>
<dbReference type="Gene3D" id="3.10.580.10">
    <property type="entry name" value="CBS-domain"/>
    <property type="match status" value="1"/>
</dbReference>
<keyword evidence="5" id="KW-1185">Reference proteome</keyword>
<sequence>MNVGEHCHRGVISIADSADVVAAARLMRDQHVGFLTVYQQGDDLRRVVGVLTDRDIVLQLTAANRDPRATKVQDVMTRQPLLANDSDELRDVLQVMRLAGIRRVPVVDAHGTPTGIIALEDAIELITGLLCDISGSIQTERRHEWRAQA</sequence>
<accession>A0ABS1WQQ7</accession>